<proteinExistence type="predicted"/>
<accession>A0A914Q5W0</accession>
<dbReference type="WBParaSite" id="PDA_v2.g26764.t1">
    <property type="protein sequence ID" value="PDA_v2.g26764.t1"/>
    <property type="gene ID" value="PDA_v2.g26764"/>
</dbReference>
<name>A0A914Q5W0_9BILA</name>
<feature type="region of interest" description="Disordered" evidence="1">
    <location>
        <begin position="122"/>
        <end position="194"/>
    </location>
</feature>
<dbReference type="AlphaFoldDB" id="A0A914Q5W0"/>
<organism evidence="2 3">
    <name type="scientific">Panagrolaimus davidi</name>
    <dbReference type="NCBI Taxonomy" id="227884"/>
    <lineage>
        <taxon>Eukaryota</taxon>
        <taxon>Metazoa</taxon>
        <taxon>Ecdysozoa</taxon>
        <taxon>Nematoda</taxon>
        <taxon>Chromadorea</taxon>
        <taxon>Rhabditida</taxon>
        <taxon>Tylenchina</taxon>
        <taxon>Panagrolaimomorpha</taxon>
        <taxon>Panagrolaimoidea</taxon>
        <taxon>Panagrolaimidae</taxon>
        <taxon>Panagrolaimus</taxon>
    </lineage>
</organism>
<feature type="compositionally biased region" description="Low complexity" evidence="1">
    <location>
        <begin position="158"/>
        <end position="185"/>
    </location>
</feature>
<evidence type="ECO:0000313" key="3">
    <source>
        <dbReference type="WBParaSite" id="PDA_v2.g26764.t1"/>
    </source>
</evidence>
<evidence type="ECO:0000256" key="1">
    <source>
        <dbReference type="SAM" id="MobiDB-lite"/>
    </source>
</evidence>
<keyword evidence="2" id="KW-1185">Reference proteome</keyword>
<dbReference type="Proteomes" id="UP000887578">
    <property type="component" value="Unplaced"/>
</dbReference>
<feature type="compositionally biased region" description="Low complexity" evidence="1">
    <location>
        <begin position="141"/>
        <end position="150"/>
    </location>
</feature>
<sequence length="194" mass="21601">MFVMPRIDLFPQLRVYWLSGSADEDNGEIARALLQQKAEEHQIKVANIMDISEIKSLLKFTDEKSNCLLIEPPLEWTDIFIGGLVKEIKELQKISVVAKNSTAAKHFEEKLSEFISQQWREKAEQNTSTVKTRKRKINQISSSTSSTTPLPSSPTPNPSNSQTSASLSSTTAASASPSLSSTPQSRQLRNQHQS</sequence>
<protein>
    <submittedName>
        <fullName evidence="3">Uncharacterized protein</fullName>
    </submittedName>
</protein>
<evidence type="ECO:0000313" key="2">
    <source>
        <dbReference type="Proteomes" id="UP000887578"/>
    </source>
</evidence>
<reference evidence="3" key="1">
    <citation type="submission" date="2022-11" db="UniProtKB">
        <authorList>
            <consortium name="WormBaseParasite"/>
        </authorList>
    </citation>
    <scope>IDENTIFICATION</scope>
</reference>